<dbReference type="GO" id="GO:0000981">
    <property type="term" value="F:DNA-binding transcription factor activity, RNA polymerase II-specific"/>
    <property type="evidence" value="ECO:0007669"/>
    <property type="project" value="TreeGrafter"/>
</dbReference>
<name>A0A428TDA5_9HYPO</name>
<evidence type="ECO:0000256" key="1">
    <source>
        <dbReference type="ARBA" id="ARBA00004123"/>
    </source>
</evidence>
<dbReference type="GO" id="GO:0000976">
    <property type="term" value="F:transcription cis-regulatory region binding"/>
    <property type="evidence" value="ECO:0007669"/>
    <property type="project" value="TreeGrafter"/>
</dbReference>
<keyword evidence="5" id="KW-0539">Nucleus</keyword>
<sequence length="366" mass="41619">MFELYHRQMMPLFPFVWISLDESPEKLFRERPMLYMAIMVVACQQNADAQLELAQRWREELGRRIWAQGEKNIHLLQGVLVYLAWHHIHLQLGSQLNNLMHTAMSLAEELGISREKSMNAKTSPGGLNDYFTTNQGTRDKTNEERRCYLGLFWINSVLRICVKDTCPMPGGQSIEEARLALQQAAELPCDEYLVQLVRVQQVSNTIDKTLYQDFGTTEATLPSAVLMAVSHLERDVEAVMASLPSGLPQQELLLMSCHVLQIFLYKVGMDDRLLQSVDTDGSSTYSLRVSHILASCFNAVKAEAASVMSLPNSVILSMPYPYWIQIGHAILIYSRLLVTHHNFWDPGLLTSIQDFADTLERLSQKD</sequence>
<keyword evidence="3" id="KW-0238">DNA-binding</keyword>
<dbReference type="STRING" id="1325735.A0A428TDA5"/>
<dbReference type="Proteomes" id="UP000287144">
    <property type="component" value="Unassembled WGS sequence"/>
</dbReference>
<keyword evidence="4" id="KW-0804">Transcription</keyword>
<reference evidence="6 7" key="1">
    <citation type="submission" date="2017-06" db="EMBL/GenBank/DDBJ databases">
        <title>Comparative genomic analysis of Ambrosia Fusariam Clade fungi.</title>
        <authorList>
            <person name="Stajich J.E."/>
            <person name="Carrillo J."/>
            <person name="Kijimoto T."/>
            <person name="Eskalen A."/>
            <person name="O'Donnell K."/>
            <person name="Kasson M."/>
        </authorList>
    </citation>
    <scope>NUCLEOTIDE SEQUENCE [LARGE SCALE GENOMIC DNA]</scope>
    <source>
        <strain evidence="6 7">NRRL62579</strain>
    </source>
</reference>
<evidence type="ECO:0000256" key="2">
    <source>
        <dbReference type="ARBA" id="ARBA00023015"/>
    </source>
</evidence>
<gene>
    <name evidence="6" type="ORF">CEP52_009361</name>
</gene>
<dbReference type="PANTHER" id="PTHR31845:SF10">
    <property type="entry name" value="ZN(II)2CYS6 TRANSCRIPTION FACTOR (EUROFUNG)"/>
    <property type="match status" value="1"/>
</dbReference>
<accession>A0A428TDA5</accession>
<comment type="subcellular location">
    <subcellularLocation>
        <location evidence="1">Nucleus</location>
    </subcellularLocation>
</comment>
<evidence type="ECO:0000313" key="7">
    <source>
        <dbReference type="Proteomes" id="UP000287144"/>
    </source>
</evidence>
<proteinExistence type="predicted"/>
<keyword evidence="2" id="KW-0805">Transcription regulation</keyword>
<evidence type="ECO:0008006" key="8">
    <source>
        <dbReference type="Google" id="ProtNLM"/>
    </source>
</evidence>
<evidence type="ECO:0000256" key="4">
    <source>
        <dbReference type="ARBA" id="ARBA00023163"/>
    </source>
</evidence>
<evidence type="ECO:0000256" key="5">
    <source>
        <dbReference type="ARBA" id="ARBA00023242"/>
    </source>
</evidence>
<organism evidence="6 7">
    <name type="scientific">Fusarium oligoseptatum</name>
    <dbReference type="NCBI Taxonomy" id="2604345"/>
    <lineage>
        <taxon>Eukaryota</taxon>
        <taxon>Fungi</taxon>
        <taxon>Dikarya</taxon>
        <taxon>Ascomycota</taxon>
        <taxon>Pezizomycotina</taxon>
        <taxon>Sordariomycetes</taxon>
        <taxon>Hypocreomycetidae</taxon>
        <taxon>Hypocreales</taxon>
        <taxon>Nectriaceae</taxon>
        <taxon>Fusarium</taxon>
        <taxon>Fusarium solani species complex</taxon>
    </lineage>
</organism>
<dbReference type="EMBL" id="NKCK01000098">
    <property type="protein sequence ID" value="RSL99997.1"/>
    <property type="molecule type" value="Genomic_DNA"/>
</dbReference>
<dbReference type="GO" id="GO:0005634">
    <property type="term" value="C:nucleus"/>
    <property type="evidence" value="ECO:0007669"/>
    <property type="project" value="UniProtKB-SubCell"/>
</dbReference>
<dbReference type="InterPro" id="IPR051089">
    <property type="entry name" value="prtT"/>
</dbReference>
<evidence type="ECO:0000313" key="6">
    <source>
        <dbReference type="EMBL" id="RSL99997.1"/>
    </source>
</evidence>
<keyword evidence="7" id="KW-1185">Reference proteome</keyword>
<comment type="caution">
    <text evidence="6">The sequence shown here is derived from an EMBL/GenBank/DDBJ whole genome shotgun (WGS) entry which is preliminary data.</text>
</comment>
<protein>
    <recommendedName>
        <fullName evidence="8">Transcription factor domain-containing protein</fullName>
    </recommendedName>
</protein>
<dbReference type="PANTHER" id="PTHR31845">
    <property type="entry name" value="FINGER DOMAIN PROTEIN, PUTATIVE-RELATED"/>
    <property type="match status" value="1"/>
</dbReference>
<evidence type="ECO:0000256" key="3">
    <source>
        <dbReference type="ARBA" id="ARBA00023125"/>
    </source>
</evidence>
<dbReference type="AlphaFoldDB" id="A0A428TDA5"/>